<dbReference type="Gene3D" id="2.60.120.1130">
    <property type="match status" value="1"/>
</dbReference>
<dbReference type="KEGG" id="chk:D4L85_12740"/>
<feature type="domain" description="Transglutaminase-like" evidence="1">
    <location>
        <begin position="329"/>
        <end position="436"/>
    </location>
</feature>
<dbReference type="Proteomes" id="UP000266183">
    <property type="component" value="Chromosome"/>
</dbReference>
<protein>
    <submittedName>
        <fullName evidence="3">Transglutaminase domain-containing protein</fullName>
    </submittedName>
</protein>
<dbReference type="Pfam" id="PF12969">
    <property type="entry name" value="DUF3857"/>
    <property type="match status" value="1"/>
</dbReference>
<dbReference type="Gene3D" id="2.60.40.3140">
    <property type="match status" value="1"/>
</dbReference>
<proteinExistence type="predicted"/>
<name>A0A385SKF3_9BACT</name>
<feature type="domain" description="DUF3857" evidence="2">
    <location>
        <begin position="132"/>
        <end position="268"/>
    </location>
</feature>
<dbReference type="SUPFAM" id="SSF54001">
    <property type="entry name" value="Cysteine proteinases"/>
    <property type="match status" value="1"/>
</dbReference>
<organism evidence="3 4">
    <name type="scientific">Chryseolinea soli</name>
    <dbReference type="NCBI Taxonomy" id="2321403"/>
    <lineage>
        <taxon>Bacteria</taxon>
        <taxon>Pseudomonadati</taxon>
        <taxon>Bacteroidota</taxon>
        <taxon>Cytophagia</taxon>
        <taxon>Cytophagales</taxon>
        <taxon>Fulvivirgaceae</taxon>
        <taxon>Chryseolinea</taxon>
    </lineage>
</organism>
<dbReference type="EMBL" id="CP032382">
    <property type="protein sequence ID" value="AYB31392.1"/>
    <property type="molecule type" value="Genomic_DNA"/>
</dbReference>
<dbReference type="Gene3D" id="3.10.620.30">
    <property type="match status" value="1"/>
</dbReference>
<gene>
    <name evidence="3" type="ORF">D4L85_12740</name>
</gene>
<dbReference type="InterPro" id="IPR024618">
    <property type="entry name" value="DUF3857"/>
</dbReference>
<dbReference type="InterPro" id="IPR038765">
    <property type="entry name" value="Papain-like_cys_pep_sf"/>
</dbReference>
<dbReference type="Pfam" id="PF01841">
    <property type="entry name" value="Transglut_core"/>
    <property type="match status" value="1"/>
</dbReference>
<reference evidence="4" key="1">
    <citation type="submission" date="2018-09" db="EMBL/GenBank/DDBJ databases">
        <title>Chryseolinea sp. KIS68-18 isolated from soil.</title>
        <authorList>
            <person name="Weon H.-Y."/>
            <person name="Kwon S.-W."/>
            <person name="Lee S.A."/>
        </authorList>
    </citation>
    <scope>NUCLEOTIDE SEQUENCE [LARGE SCALE GENOMIC DNA]</scope>
    <source>
        <strain evidence="4">KIS68-18</strain>
    </source>
</reference>
<dbReference type="AlphaFoldDB" id="A0A385SKF3"/>
<sequence>MNWTVFMRSSTRTARRSSAKPIKWEYSTGMPPITAKTGSRKHIIFTKGYHMTKISFAGLIIAVCGFTGASAQSDLYKTFKQKFPDDPAVFVERSEVLTIQLKDDSLQVFTDVSEDILHLKEQSEAYASGRVYGSHFNQVKDIKAKTLIWDKSRYKEMSVSDFKKNSDRDAGIFYDDSYYYSFNYPSVSNGNRTQLEYRSFQKDVKFIPGFIFSTYLPQGKTSYTIKTSPQVDLFYEVLNDAAGVIKFRKFEKGGFKYYEWTATNLPARRSEDSSPSIRYYVPHVITYVKSYESKKGKVNVLSNLDDLYHWYYSFVDGLDKEAASPELTAVVEKIKSQSKNETDIVRNVFYWVQENIQYIAFEEGMRGLIPHNGTYVCEKRYGDCKDMASLIVSMLNIAGVKSYRTWIGTRDLPYKYSQVPTPLVDNHMIATYIAADGQYYFLDATSDHTPFGLPSSMIQGKEALIGLDKDHYVVKTVPEIPKERNTMTDSITIKLDGNQIVGKGASALTGYAKVFGGYELDRAEKDDVKRYVTRLIGKGSNKFYLDDFKVANENDRDKPTRINYTFRIGDYFQKIGDELYINLNLNKDYYNAFINTALRQTPKENDYRYESLEYSELTIPDGYEIEYLPPGAKQDGDLLGFETRYEKKNGKIVFSKKLYINYLLMQTNQFDQWNEAVKSLSEAYKESLILKKK</sequence>
<dbReference type="InterPro" id="IPR002931">
    <property type="entry name" value="Transglutaminase-like"/>
</dbReference>
<accession>A0A385SKF3</accession>
<keyword evidence="4" id="KW-1185">Reference proteome</keyword>
<evidence type="ECO:0000259" key="1">
    <source>
        <dbReference type="Pfam" id="PF01841"/>
    </source>
</evidence>
<evidence type="ECO:0000259" key="2">
    <source>
        <dbReference type="Pfam" id="PF12969"/>
    </source>
</evidence>
<evidence type="ECO:0000313" key="3">
    <source>
        <dbReference type="EMBL" id="AYB31392.1"/>
    </source>
</evidence>
<evidence type="ECO:0000313" key="4">
    <source>
        <dbReference type="Proteomes" id="UP000266183"/>
    </source>
</evidence>